<name>A0A0A3JTW1_9BACL</name>
<dbReference type="InterPro" id="IPR036565">
    <property type="entry name" value="Mur-like_cat_sf"/>
</dbReference>
<dbReference type="AlphaFoldDB" id="A0A0A3JTW1"/>
<reference evidence="14 15" key="1">
    <citation type="submission" date="2014-02" db="EMBL/GenBank/DDBJ databases">
        <title>Draft genome sequence of Lysinibacillus massiliensis CCUG 49529.</title>
        <authorList>
            <person name="Zhang F."/>
            <person name="Wang G."/>
            <person name="Zhang L."/>
        </authorList>
    </citation>
    <scope>NUCLEOTIDE SEQUENCE [LARGE SCALE GENOMIC DNA]</scope>
    <source>
        <strain evidence="14 15">CCUG 49529</strain>
    </source>
</reference>
<proteinExistence type="inferred from homology"/>
<dbReference type="NCBIfam" id="TIGR01499">
    <property type="entry name" value="folC"/>
    <property type="match status" value="1"/>
</dbReference>
<keyword evidence="4 11" id="KW-0436">Ligase</keyword>
<comment type="caution">
    <text evidence="14">The sequence shown here is derived from an EMBL/GenBank/DDBJ whole genome shotgun (WGS) entry which is preliminary data.</text>
</comment>
<keyword evidence="7 11" id="KW-0067">ATP-binding</keyword>
<dbReference type="eggNOG" id="COG0285">
    <property type="taxonomic scope" value="Bacteria"/>
</dbReference>
<dbReference type="InterPro" id="IPR013221">
    <property type="entry name" value="Mur_ligase_cen"/>
</dbReference>
<dbReference type="PIRSF" id="PIRSF001563">
    <property type="entry name" value="Folylpolyglu_synth"/>
    <property type="match status" value="1"/>
</dbReference>
<dbReference type="EMBL" id="JPVQ01000019">
    <property type="protein sequence ID" value="KGR90437.1"/>
    <property type="molecule type" value="Genomic_DNA"/>
</dbReference>
<dbReference type="SUPFAM" id="SSF53623">
    <property type="entry name" value="MurD-like peptide ligases, catalytic domain"/>
    <property type="match status" value="1"/>
</dbReference>
<feature type="domain" description="Mur ligase central" evidence="13">
    <location>
        <begin position="46"/>
        <end position="263"/>
    </location>
</feature>
<evidence type="ECO:0000259" key="12">
    <source>
        <dbReference type="Pfam" id="PF02875"/>
    </source>
</evidence>
<dbReference type="OrthoDB" id="9809356at2"/>
<evidence type="ECO:0000313" key="14">
    <source>
        <dbReference type="EMBL" id="KGR90437.1"/>
    </source>
</evidence>
<dbReference type="GO" id="GO:0005524">
    <property type="term" value="F:ATP binding"/>
    <property type="evidence" value="ECO:0007669"/>
    <property type="project" value="UniProtKB-KW"/>
</dbReference>
<comment type="similarity">
    <text evidence="2 11">Belongs to the folylpolyglutamate synthase family.</text>
</comment>
<dbReference type="GO" id="GO:0005737">
    <property type="term" value="C:cytoplasm"/>
    <property type="evidence" value="ECO:0007669"/>
    <property type="project" value="TreeGrafter"/>
</dbReference>
<evidence type="ECO:0000256" key="5">
    <source>
        <dbReference type="ARBA" id="ARBA00022723"/>
    </source>
</evidence>
<evidence type="ECO:0000256" key="9">
    <source>
        <dbReference type="ARBA" id="ARBA00030592"/>
    </source>
</evidence>
<evidence type="ECO:0000256" key="8">
    <source>
        <dbReference type="ARBA" id="ARBA00022842"/>
    </source>
</evidence>
<dbReference type="InterPro" id="IPR004101">
    <property type="entry name" value="Mur_ligase_C"/>
</dbReference>
<dbReference type="PANTHER" id="PTHR11136:SF0">
    <property type="entry name" value="DIHYDROFOLATE SYNTHETASE-RELATED"/>
    <property type="match status" value="1"/>
</dbReference>
<evidence type="ECO:0000256" key="4">
    <source>
        <dbReference type="ARBA" id="ARBA00022598"/>
    </source>
</evidence>
<sequence>MIPKLDEYKAKWNVESDDSIKPGLAAIQNALNHLNNPQNGLNIVHIAGTNGKGSTLAFIENISMEHGLTVGKFTSPCIKDVHDQIQIDGKPIAEIDLDEVFKIMHDAQLSGLLTDFELLTCAALIYFYNKKVDLVLFEAGMGGLEDSTNVVVPIVSIIPSIALEHTKFLGNSIESIARHKAGIIKHERPVIVGKLPIEANKIIEQESENKNSTLYRLGNQFHVQFHNEGDLYVNRMGNIQISGLKRSLIGEHQGENMALAITAFLEVAKFFQMNWDEEKIRKGVKAAKVPGRFEKVMENVYLDGAHNPASAEKLAQTIKQQIPNEPIRFVIGMLADKDVKSVLKILETVSDEFYFINFMNSRAMKAEEMINLSNATEKYVINDFSAFIKGANFKECKTIVTGSLYLLTELRSKIFGD</sequence>
<dbReference type="PROSITE" id="PS01012">
    <property type="entry name" value="FOLYLPOLYGLU_SYNT_2"/>
    <property type="match status" value="1"/>
</dbReference>
<dbReference type="Gene3D" id="3.40.1190.10">
    <property type="entry name" value="Mur-like, catalytic domain"/>
    <property type="match status" value="1"/>
</dbReference>
<accession>A0A0A3JTW1</accession>
<dbReference type="InterPro" id="IPR018109">
    <property type="entry name" value="Folylpolyglutamate_synth_CS"/>
</dbReference>
<dbReference type="SUPFAM" id="SSF53244">
    <property type="entry name" value="MurD-like peptide ligases, peptide-binding domain"/>
    <property type="match status" value="1"/>
</dbReference>
<feature type="domain" description="Mur ligase C-terminal" evidence="12">
    <location>
        <begin position="291"/>
        <end position="389"/>
    </location>
</feature>
<dbReference type="Pfam" id="PF08245">
    <property type="entry name" value="Mur_ligase_M"/>
    <property type="match status" value="1"/>
</dbReference>
<organism evidence="14 15">
    <name type="scientific">Ureibacillus massiliensis 4400831 = CIP 108448 = CCUG 49529</name>
    <dbReference type="NCBI Taxonomy" id="1211035"/>
    <lineage>
        <taxon>Bacteria</taxon>
        <taxon>Bacillati</taxon>
        <taxon>Bacillota</taxon>
        <taxon>Bacilli</taxon>
        <taxon>Bacillales</taxon>
        <taxon>Caryophanaceae</taxon>
        <taxon>Ureibacillus</taxon>
    </lineage>
</organism>
<comment type="cofactor">
    <cofactor evidence="1">
        <name>Mg(2+)</name>
        <dbReference type="ChEBI" id="CHEBI:18420"/>
    </cofactor>
</comment>
<dbReference type="EC" id="6.3.2.17" evidence="3"/>
<keyword evidence="5" id="KW-0479">Metal-binding</keyword>
<dbReference type="PANTHER" id="PTHR11136">
    <property type="entry name" value="FOLYLPOLYGLUTAMATE SYNTHASE-RELATED"/>
    <property type="match status" value="1"/>
</dbReference>
<evidence type="ECO:0000259" key="13">
    <source>
        <dbReference type="Pfam" id="PF08245"/>
    </source>
</evidence>
<evidence type="ECO:0000256" key="6">
    <source>
        <dbReference type="ARBA" id="ARBA00022741"/>
    </source>
</evidence>
<dbReference type="InterPro" id="IPR036615">
    <property type="entry name" value="Mur_ligase_C_dom_sf"/>
</dbReference>
<gene>
    <name evidence="14" type="ORF">CD30_11535</name>
</gene>
<dbReference type="GO" id="GO:0008841">
    <property type="term" value="F:dihydrofolate synthase activity"/>
    <property type="evidence" value="ECO:0007669"/>
    <property type="project" value="TreeGrafter"/>
</dbReference>
<evidence type="ECO:0000256" key="10">
    <source>
        <dbReference type="ARBA" id="ARBA00047493"/>
    </source>
</evidence>
<dbReference type="Gene3D" id="3.90.190.20">
    <property type="entry name" value="Mur ligase, C-terminal domain"/>
    <property type="match status" value="1"/>
</dbReference>
<evidence type="ECO:0000256" key="3">
    <source>
        <dbReference type="ARBA" id="ARBA00013025"/>
    </source>
</evidence>
<dbReference type="Proteomes" id="UP000030595">
    <property type="component" value="Unassembled WGS sequence"/>
</dbReference>
<evidence type="ECO:0000256" key="11">
    <source>
        <dbReference type="PIRNR" id="PIRNR001563"/>
    </source>
</evidence>
<protein>
    <recommendedName>
        <fullName evidence="3">tetrahydrofolate synthase</fullName>
        <ecNumber evidence="3">6.3.2.17</ecNumber>
    </recommendedName>
    <alternativeName>
        <fullName evidence="9">Tetrahydrofolylpolyglutamate synthase</fullName>
    </alternativeName>
</protein>
<keyword evidence="6 11" id="KW-0547">Nucleotide-binding</keyword>
<evidence type="ECO:0000256" key="1">
    <source>
        <dbReference type="ARBA" id="ARBA00001946"/>
    </source>
</evidence>
<comment type="catalytic activity">
    <reaction evidence="10">
        <text>(6S)-5,6,7,8-tetrahydrofolyl-(gamma-L-Glu)(n) + L-glutamate + ATP = (6S)-5,6,7,8-tetrahydrofolyl-(gamma-L-Glu)(n+1) + ADP + phosphate + H(+)</text>
        <dbReference type="Rhea" id="RHEA:10580"/>
        <dbReference type="Rhea" id="RHEA-COMP:14738"/>
        <dbReference type="Rhea" id="RHEA-COMP:14740"/>
        <dbReference type="ChEBI" id="CHEBI:15378"/>
        <dbReference type="ChEBI" id="CHEBI:29985"/>
        <dbReference type="ChEBI" id="CHEBI:30616"/>
        <dbReference type="ChEBI" id="CHEBI:43474"/>
        <dbReference type="ChEBI" id="CHEBI:141005"/>
        <dbReference type="ChEBI" id="CHEBI:456216"/>
        <dbReference type="EC" id="6.3.2.17"/>
    </reaction>
</comment>
<evidence type="ECO:0000313" key="15">
    <source>
        <dbReference type="Proteomes" id="UP000030595"/>
    </source>
</evidence>
<evidence type="ECO:0000256" key="2">
    <source>
        <dbReference type="ARBA" id="ARBA00008276"/>
    </source>
</evidence>
<dbReference type="GO" id="GO:0004326">
    <property type="term" value="F:tetrahydrofolylpolyglutamate synthase activity"/>
    <property type="evidence" value="ECO:0007669"/>
    <property type="project" value="UniProtKB-EC"/>
</dbReference>
<dbReference type="FunFam" id="3.40.1190.10:FF:000011">
    <property type="entry name" value="Folylpolyglutamate synthase/dihydrofolate synthase"/>
    <property type="match status" value="1"/>
</dbReference>
<evidence type="ECO:0000256" key="7">
    <source>
        <dbReference type="ARBA" id="ARBA00022840"/>
    </source>
</evidence>
<dbReference type="RefSeq" id="WP_036176832.1">
    <property type="nucleotide sequence ID" value="NZ_AVCZ01000019.1"/>
</dbReference>
<keyword evidence="8" id="KW-0460">Magnesium</keyword>
<dbReference type="InterPro" id="IPR001645">
    <property type="entry name" value="Folylpolyglutamate_synth"/>
</dbReference>
<dbReference type="GO" id="GO:0046872">
    <property type="term" value="F:metal ion binding"/>
    <property type="evidence" value="ECO:0007669"/>
    <property type="project" value="UniProtKB-KW"/>
</dbReference>
<dbReference type="Pfam" id="PF02875">
    <property type="entry name" value="Mur_ligase_C"/>
    <property type="match status" value="1"/>
</dbReference>
<keyword evidence="15" id="KW-1185">Reference proteome</keyword>